<feature type="region of interest" description="Disordered" evidence="1">
    <location>
        <begin position="463"/>
        <end position="507"/>
    </location>
</feature>
<dbReference type="GO" id="GO:0003676">
    <property type="term" value="F:nucleic acid binding"/>
    <property type="evidence" value="ECO:0007669"/>
    <property type="project" value="InterPro"/>
</dbReference>
<protein>
    <submittedName>
        <fullName evidence="4">MEI2-like 1</fullName>
    </submittedName>
</protein>
<evidence type="ECO:0000256" key="1">
    <source>
        <dbReference type="SAM" id="MobiDB-lite"/>
    </source>
</evidence>
<dbReference type="Proteomes" id="UP000239899">
    <property type="component" value="Unassembled WGS sequence"/>
</dbReference>
<comment type="caution">
    <text evidence="4">The sequence shown here is derived from an EMBL/GenBank/DDBJ whole genome shotgun (WGS) entry which is preliminary data.</text>
</comment>
<keyword evidence="2" id="KW-0812">Transmembrane</keyword>
<keyword evidence="2" id="KW-1133">Transmembrane helix</keyword>
<feature type="region of interest" description="Disordered" evidence="1">
    <location>
        <begin position="357"/>
        <end position="408"/>
    </location>
</feature>
<dbReference type="Pfam" id="PF04059">
    <property type="entry name" value="RRM_2"/>
    <property type="match status" value="1"/>
</dbReference>
<feature type="compositionally biased region" description="Basic and acidic residues" evidence="1">
    <location>
        <begin position="204"/>
        <end position="216"/>
    </location>
</feature>
<dbReference type="InterPro" id="IPR007201">
    <property type="entry name" value="Mei2-like_Rrm_C"/>
</dbReference>
<feature type="region of interest" description="Disordered" evidence="1">
    <location>
        <begin position="672"/>
        <end position="692"/>
    </location>
</feature>
<dbReference type="AlphaFoldDB" id="A0A2P6TYC1"/>
<gene>
    <name evidence="4" type="ORF">C2E21_2138</name>
</gene>
<feature type="domain" description="Mei2-like C-terminal RNA recognition motif" evidence="3">
    <location>
        <begin position="534"/>
        <end position="631"/>
    </location>
</feature>
<evidence type="ECO:0000313" key="4">
    <source>
        <dbReference type="EMBL" id="PRW59072.1"/>
    </source>
</evidence>
<accession>A0A2P6TYC1</accession>
<evidence type="ECO:0000256" key="2">
    <source>
        <dbReference type="SAM" id="Phobius"/>
    </source>
</evidence>
<feature type="compositionally biased region" description="Low complexity" evidence="1">
    <location>
        <begin position="245"/>
        <end position="269"/>
    </location>
</feature>
<keyword evidence="2" id="KW-0472">Membrane</keyword>
<proteinExistence type="predicted"/>
<organism evidence="4 5">
    <name type="scientific">Chlorella sorokiniana</name>
    <name type="common">Freshwater green alga</name>
    <dbReference type="NCBI Taxonomy" id="3076"/>
    <lineage>
        <taxon>Eukaryota</taxon>
        <taxon>Viridiplantae</taxon>
        <taxon>Chlorophyta</taxon>
        <taxon>core chlorophytes</taxon>
        <taxon>Trebouxiophyceae</taxon>
        <taxon>Chlorellales</taxon>
        <taxon>Chlorellaceae</taxon>
        <taxon>Chlorella clade</taxon>
        <taxon>Chlorella</taxon>
    </lineage>
</organism>
<sequence>MKQQGRAVGDEQALFANGADWRMVEAPAMSVRELYARFGATAGAGQAAPAVPPAAAPTGATAQITVQQPGAKSVGWADVDAKAEALTDVEAGAKLAGSRSLPPPSVKPAAPPLSRKMKIALWVAVIALIVCGSTAIGLAATQAAKKGGSSSSSSSDSGAAAQQADAAVPAGVPVAPGDETPQAPPSEATTVESALAPSAAPEDTATKEQEQAKQEEQPQAAPAAKKNDDQQQQKKGQDARKQGKKQGNAAEQEPAAQPAQQAQQTEQPAMPRPVAVRSCLDGLHSAAACPAACRPQGLLPTYGWGAAVAMPMPVYHVYPPPPVSAELERSASPPAVFPQGGSPPLPTGFISVPLQPVRAPPSDPGSPTARPMYGASPPHPHHHMPYGSSPPHPHIYGTSPPGMPGSPPGMLYMPPGPGPFVPHHHPGSNGPEGYGMHAAYGMHAQQQQQQQADFVQHMAGMSLSQQQQGVLPQQQQQQAMRPGSSGSTAGASGGRSEGRASARIARSHRAGGAYNPAEFAFDLEEAASGRPDARCTVMIRNIPNKYNQAQMLSILEKSGFTGCFDFFYLPIDFRNRCNLGYCFVNFLDAPDAGRLYRKYHNQRWEEFNSKKVCEVTYARVQGRDSLVQHFRASKFPSDDATELMPLVYNTDSGRAANPLPIHAYLAEVEGVDGSQQGPGSAAGGSHEEEAEE</sequence>
<feature type="transmembrane region" description="Helical" evidence="2">
    <location>
        <begin position="119"/>
        <end position="140"/>
    </location>
</feature>
<feature type="compositionally biased region" description="Low complexity" evidence="1">
    <location>
        <begin position="145"/>
        <end position="178"/>
    </location>
</feature>
<dbReference type="SUPFAM" id="SSF54928">
    <property type="entry name" value="RNA-binding domain, RBD"/>
    <property type="match status" value="1"/>
</dbReference>
<dbReference type="OrthoDB" id="417481at2759"/>
<feature type="compositionally biased region" description="Basic and acidic residues" evidence="1">
    <location>
        <begin position="225"/>
        <end position="241"/>
    </location>
</feature>
<dbReference type="EMBL" id="LHPG02000004">
    <property type="protein sequence ID" value="PRW59072.1"/>
    <property type="molecule type" value="Genomic_DNA"/>
</dbReference>
<reference evidence="4 5" key="1">
    <citation type="journal article" date="2018" name="Plant J.">
        <title>Genome sequences of Chlorella sorokiniana UTEX 1602 and Micractinium conductrix SAG 241.80: implications to maltose excretion by a green alga.</title>
        <authorList>
            <person name="Arriola M.B."/>
            <person name="Velmurugan N."/>
            <person name="Zhang Y."/>
            <person name="Plunkett M.H."/>
            <person name="Hondzo H."/>
            <person name="Barney B.M."/>
        </authorList>
    </citation>
    <scope>NUCLEOTIDE SEQUENCE [LARGE SCALE GENOMIC DNA]</scope>
    <source>
        <strain evidence="5">UTEX 1602</strain>
    </source>
</reference>
<dbReference type="Gene3D" id="3.30.70.330">
    <property type="match status" value="1"/>
</dbReference>
<dbReference type="InterPro" id="IPR035979">
    <property type="entry name" value="RBD_domain_sf"/>
</dbReference>
<evidence type="ECO:0000313" key="5">
    <source>
        <dbReference type="Proteomes" id="UP000239899"/>
    </source>
</evidence>
<dbReference type="InterPro" id="IPR012677">
    <property type="entry name" value="Nucleotide-bd_a/b_plait_sf"/>
</dbReference>
<name>A0A2P6TYC1_CHLSO</name>
<feature type="region of interest" description="Disordered" evidence="1">
    <location>
        <begin position="145"/>
        <end position="271"/>
    </location>
</feature>
<keyword evidence="5" id="KW-1185">Reference proteome</keyword>
<feature type="compositionally biased region" description="Low complexity" evidence="1">
    <location>
        <begin position="465"/>
        <end position="490"/>
    </location>
</feature>
<evidence type="ECO:0000259" key="3">
    <source>
        <dbReference type="Pfam" id="PF04059"/>
    </source>
</evidence>